<dbReference type="InterPro" id="IPR021827">
    <property type="entry name" value="Nup186/Nup192/Nup205"/>
</dbReference>
<protein>
    <submittedName>
        <fullName evidence="5">Uncharacterized protein</fullName>
    </submittedName>
</protein>
<comment type="similarity">
    <text evidence="2">Belongs to the NUP186/NUP192/NUP205 family.</text>
</comment>
<reference evidence="5" key="1">
    <citation type="submission" date="2015-12" db="EMBL/GenBank/DDBJ databases">
        <title>De novo transcriptome assembly of four potential Pierce s Disease insect vectors from Arizona vineyards.</title>
        <authorList>
            <person name="Tassone E.E."/>
        </authorList>
    </citation>
    <scope>NUCLEOTIDE SEQUENCE</scope>
</reference>
<gene>
    <name evidence="5" type="ORF">g.11956</name>
</gene>
<feature type="non-terminal residue" evidence="5">
    <location>
        <position position="220"/>
    </location>
</feature>
<keyword evidence="3" id="KW-0813">Transport</keyword>
<evidence type="ECO:0000256" key="2">
    <source>
        <dbReference type="ARBA" id="ARBA00005892"/>
    </source>
</evidence>
<proteinExistence type="inferred from homology"/>
<feature type="non-terminal residue" evidence="5">
    <location>
        <position position="1"/>
    </location>
</feature>
<comment type="subcellular location">
    <subcellularLocation>
        <location evidence="1">Nucleus</location>
    </subcellularLocation>
</comment>
<dbReference type="GO" id="GO:0017056">
    <property type="term" value="F:structural constituent of nuclear pore"/>
    <property type="evidence" value="ECO:0007669"/>
    <property type="project" value="TreeGrafter"/>
</dbReference>
<evidence type="ECO:0000313" key="5">
    <source>
        <dbReference type="EMBL" id="JAS14702.1"/>
    </source>
</evidence>
<evidence type="ECO:0000256" key="1">
    <source>
        <dbReference type="ARBA" id="ARBA00004123"/>
    </source>
</evidence>
<name>A0A1B6CMP6_9HEMI</name>
<dbReference type="Pfam" id="PF11894">
    <property type="entry name" value="Nup192"/>
    <property type="match status" value="1"/>
</dbReference>
<dbReference type="GO" id="GO:0044611">
    <property type="term" value="C:nuclear pore inner ring"/>
    <property type="evidence" value="ECO:0007669"/>
    <property type="project" value="TreeGrafter"/>
</dbReference>
<dbReference type="EMBL" id="GEDC01022596">
    <property type="protein sequence ID" value="JAS14702.1"/>
    <property type="molecule type" value="Transcribed_RNA"/>
</dbReference>
<keyword evidence="4" id="KW-0539">Nucleus</keyword>
<dbReference type="PANTHER" id="PTHR31344">
    <property type="entry name" value="NUCLEAR PORE COMPLEX PROTEIN NUP205"/>
    <property type="match status" value="1"/>
</dbReference>
<evidence type="ECO:0000256" key="4">
    <source>
        <dbReference type="ARBA" id="ARBA00023242"/>
    </source>
</evidence>
<evidence type="ECO:0000256" key="3">
    <source>
        <dbReference type="ARBA" id="ARBA00022448"/>
    </source>
</evidence>
<organism evidence="5">
    <name type="scientific">Clastoptera arizonana</name>
    <name type="common">Arizona spittle bug</name>
    <dbReference type="NCBI Taxonomy" id="38151"/>
    <lineage>
        <taxon>Eukaryota</taxon>
        <taxon>Metazoa</taxon>
        <taxon>Ecdysozoa</taxon>
        <taxon>Arthropoda</taxon>
        <taxon>Hexapoda</taxon>
        <taxon>Insecta</taxon>
        <taxon>Pterygota</taxon>
        <taxon>Neoptera</taxon>
        <taxon>Paraneoptera</taxon>
        <taxon>Hemiptera</taxon>
        <taxon>Auchenorrhyncha</taxon>
        <taxon>Cercopoidea</taxon>
        <taxon>Clastopteridae</taxon>
        <taxon>Clastoptera</taxon>
    </lineage>
</organism>
<accession>A0A1B6CMP6</accession>
<sequence>GGNSQIINYITNYTNELMEAGLITTILNTLESLDLYKEMEILQKNRALGGPKHHQLITDFYQNIRQGLADIVYLWAAQTGLSKDSTMELLKLLQKTSIQEDSSGGIDNVTLALQMAFLYAIDISILHRVENGDDAAENLPLLSQTEFIPQLLKEITPNCDWKCKGLQGLTLWSWAITLASLRFAPASLQCYGSFPNDENLLVNAAMELNVFNFLINCVLT</sequence>
<dbReference type="GO" id="GO:0006999">
    <property type="term" value="P:nuclear pore organization"/>
    <property type="evidence" value="ECO:0007669"/>
    <property type="project" value="TreeGrafter"/>
</dbReference>
<dbReference type="PANTHER" id="PTHR31344:SF0">
    <property type="entry name" value="NUCLEAR PORE COMPLEX PROTEIN NUP205"/>
    <property type="match status" value="1"/>
</dbReference>
<dbReference type="AlphaFoldDB" id="A0A1B6CMP6"/>